<evidence type="ECO:0000313" key="2">
    <source>
        <dbReference type="EMBL" id="MBO3097499.1"/>
    </source>
</evidence>
<dbReference type="RefSeq" id="WP_208232651.1">
    <property type="nucleotide sequence ID" value="NZ_JAGEVG010000004.1"/>
</dbReference>
<name>A0ABS3SP68_9FLAO</name>
<evidence type="ECO:0000313" key="3">
    <source>
        <dbReference type="Proteomes" id="UP000681315"/>
    </source>
</evidence>
<protein>
    <submittedName>
        <fullName evidence="2">Uncharacterized protein</fullName>
    </submittedName>
</protein>
<dbReference type="Pfam" id="PF20108">
    <property type="entry name" value="DUF6498"/>
    <property type="match status" value="1"/>
</dbReference>
<reference evidence="2 3" key="1">
    <citation type="submission" date="2021-03" db="EMBL/GenBank/DDBJ databases">
        <title>Gelidibacter sp. nov., isolated from costal sediment.</title>
        <authorList>
            <person name="Lun K.-Y."/>
        </authorList>
    </citation>
    <scope>NUCLEOTIDE SEQUENCE [LARGE SCALE GENOMIC DNA]</scope>
    <source>
        <strain evidence="2 3">DF109</strain>
    </source>
</reference>
<keyword evidence="1" id="KW-1133">Transmembrane helix</keyword>
<keyword evidence="3" id="KW-1185">Reference proteome</keyword>
<feature type="transmembrane region" description="Helical" evidence="1">
    <location>
        <begin position="116"/>
        <end position="138"/>
    </location>
</feature>
<evidence type="ECO:0000256" key="1">
    <source>
        <dbReference type="SAM" id="Phobius"/>
    </source>
</evidence>
<comment type="caution">
    <text evidence="2">The sequence shown here is derived from an EMBL/GenBank/DDBJ whole genome shotgun (WGS) entry which is preliminary data.</text>
</comment>
<keyword evidence="1" id="KW-0812">Transmembrane</keyword>
<feature type="transmembrane region" description="Helical" evidence="1">
    <location>
        <begin position="68"/>
        <end position="96"/>
    </location>
</feature>
<accession>A0ABS3SP68</accession>
<dbReference type="Proteomes" id="UP000681315">
    <property type="component" value="Unassembled WGS sequence"/>
</dbReference>
<keyword evidence="1" id="KW-0472">Membrane</keyword>
<organism evidence="2 3">
    <name type="scientific">Gelidibacter pelagius</name>
    <dbReference type="NCBI Taxonomy" id="2819985"/>
    <lineage>
        <taxon>Bacteria</taxon>
        <taxon>Pseudomonadati</taxon>
        <taxon>Bacteroidota</taxon>
        <taxon>Flavobacteriia</taxon>
        <taxon>Flavobacteriales</taxon>
        <taxon>Flavobacteriaceae</taxon>
        <taxon>Gelidibacter</taxon>
    </lineage>
</organism>
<feature type="transmembrane region" description="Helical" evidence="1">
    <location>
        <begin position="185"/>
        <end position="204"/>
    </location>
</feature>
<gene>
    <name evidence="2" type="ORF">J4051_04430</name>
</gene>
<feature type="transmembrane region" description="Helical" evidence="1">
    <location>
        <begin position="12"/>
        <end position="28"/>
    </location>
</feature>
<sequence length="237" mass="27529">MLFSVFMPNRNNSYVWMNIVFLVSFLLMGKITPYAILFGYFLETLIIGVFNVFKMVAASRHDGSGKTIGFLVLFFMFHYGMFVAIQSVFVFVIIGIDGQTFIREPFYIIENYRGILALEGMAYVLPILIGTQLMKFIFDFMLPKKHLEFAAYEMMYKPYVRIVIQQFAVIIAFFFFIIFSDAARTAALLLIFFKSLIDFSLSAIREDTKVLDYLVEKLYDGKTSKNLLRKQLLLFSE</sequence>
<dbReference type="InterPro" id="IPR045466">
    <property type="entry name" value="DUF6498"/>
</dbReference>
<proteinExistence type="predicted"/>
<feature type="transmembrane region" description="Helical" evidence="1">
    <location>
        <begin position="34"/>
        <end position="56"/>
    </location>
</feature>
<feature type="transmembrane region" description="Helical" evidence="1">
    <location>
        <begin position="159"/>
        <end position="179"/>
    </location>
</feature>
<dbReference type="EMBL" id="JAGEVG010000004">
    <property type="protein sequence ID" value="MBO3097499.1"/>
    <property type="molecule type" value="Genomic_DNA"/>
</dbReference>